<protein>
    <submittedName>
        <fullName evidence="1">Uncharacterized protein</fullName>
    </submittedName>
</protein>
<sequence>MVPHGRRLAGEESLRRWSELARAVLQYIFFTERQQVDCETAAAWFKTCSNDKQVLATLMTWTQKLHPAVSRPRAHLK</sequence>
<reference evidence="2" key="1">
    <citation type="journal article" date="2012" name="Nat. Biotechnol.">
        <title>Reference genome sequence of the model plant Setaria.</title>
        <authorList>
            <person name="Bennetzen J.L."/>
            <person name="Schmutz J."/>
            <person name="Wang H."/>
            <person name="Percifield R."/>
            <person name="Hawkins J."/>
            <person name="Pontaroli A.C."/>
            <person name="Estep M."/>
            <person name="Feng L."/>
            <person name="Vaughn J.N."/>
            <person name="Grimwood J."/>
            <person name="Jenkins J."/>
            <person name="Barry K."/>
            <person name="Lindquist E."/>
            <person name="Hellsten U."/>
            <person name="Deshpande S."/>
            <person name="Wang X."/>
            <person name="Wu X."/>
            <person name="Mitros T."/>
            <person name="Triplett J."/>
            <person name="Yang X."/>
            <person name="Ye C.Y."/>
            <person name="Mauro-Herrera M."/>
            <person name="Wang L."/>
            <person name="Li P."/>
            <person name="Sharma M."/>
            <person name="Sharma R."/>
            <person name="Ronald P.C."/>
            <person name="Panaud O."/>
            <person name="Kellogg E.A."/>
            <person name="Brutnell T.P."/>
            <person name="Doust A.N."/>
            <person name="Tuskan G.A."/>
            <person name="Rokhsar D."/>
            <person name="Devos K.M."/>
        </authorList>
    </citation>
    <scope>NUCLEOTIDE SEQUENCE [LARGE SCALE GENOMIC DNA]</scope>
    <source>
        <strain evidence="2">cv. Yugu1</strain>
    </source>
</reference>
<dbReference type="InParanoid" id="K3XNX3"/>
<proteinExistence type="predicted"/>
<name>K3XNX3_SETIT</name>
<evidence type="ECO:0000313" key="1">
    <source>
        <dbReference type="EnsemblPlants" id="KQL08102"/>
    </source>
</evidence>
<reference evidence="1" key="2">
    <citation type="submission" date="2018-08" db="UniProtKB">
        <authorList>
            <consortium name="EnsemblPlants"/>
        </authorList>
    </citation>
    <scope>IDENTIFICATION</scope>
    <source>
        <strain evidence="1">Yugu1</strain>
    </source>
</reference>
<dbReference type="EnsemblPlants" id="KQL08102">
    <property type="protein sequence ID" value="KQL08102"/>
    <property type="gene ID" value="SETIT_003596mg"/>
</dbReference>
<evidence type="ECO:0000313" key="2">
    <source>
        <dbReference type="Proteomes" id="UP000004995"/>
    </source>
</evidence>
<organism evidence="1 2">
    <name type="scientific">Setaria italica</name>
    <name type="common">Foxtail millet</name>
    <name type="synonym">Panicum italicum</name>
    <dbReference type="NCBI Taxonomy" id="4555"/>
    <lineage>
        <taxon>Eukaryota</taxon>
        <taxon>Viridiplantae</taxon>
        <taxon>Streptophyta</taxon>
        <taxon>Embryophyta</taxon>
        <taxon>Tracheophyta</taxon>
        <taxon>Spermatophyta</taxon>
        <taxon>Magnoliopsida</taxon>
        <taxon>Liliopsida</taxon>
        <taxon>Poales</taxon>
        <taxon>Poaceae</taxon>
        <taxon>PACMAD clade</taxon>
        <taxon>Panicoideae</taxon>
        <taxon>Panicodae</taxon>
        <taxon>Paniceae</taxon>
        <taxon>Cenchrinae</taxon>
        <taxon>Setaria</taxon>
    </lineage>
</organism>
<keyword evidence="2" id="KW-1185">Reference proteome</keyword>
<dbReference type="Gramene" id="KQL08102">
    <property type="protein sequence ID" value="KQL08102"/>
    <property type="gene ID" value="SETIT_003596mg"/>
</dbReference>
<dbReference type="EMBL" id="AGNK02003412">
    <property type="status" value="NOT_ANNOTATED_CDS"/>
    <property type="molecule type" value="Genomic_DNA"/>
</dbReference>
<dbReference type="AlphaFoldDB" id="K3XNX3"/>
<dbReference type="HOGENOM" id="CLU_2642741_0_0_1"/>
<dbReference type="Proteomes" id="UP000004995">
    <property type="component" value="Unassembled WGS sequence"/>
</dbReference>
<accession>K3XNX3</accession>